<keyword evidence="1" id="KW-1133">Transmembrane helix</keyword>
<reference evidence="3 4" key="1">
    <citation type="submission" date="2016-04" db="EMBL/GenBank/DDBJ databases">
        <authorList>
            <person name="Evans L.H."/>
            <person name="Alamgir A."/>
            <person name="Owens N."/>
            <person name="Weber N.D."/>
            <person name="Virtaneva K."/>
            <person name="Barbian K."/>
            <person name="Babar A."/>
            <person name="Rosenke K."/>
        </authorList>
    </citation>
    <scope>NUCLEOTIDE SEQUENCE [LARGE SCALE GENOMIC DNA]</scope>
    <source>
        <strain evidence="3 4">CCM 8644</strain>
    </source>
</reference>
<organism evidence="3 4">
    <name type="scientific">Pedobacter psychrophilus</name>
    <dbReference type="NCBI Taxonomy" id="1826909"/>
    <lineage>
        <taxon>Bacteria</taxon>
        <taxon>Pseudomonadati</taxon>
        <taxon>Bacteroidota</taxon>
        <taxon>Sphingobacteriia</taxon>
        <taxon>Sphingobacteriales</taxon>
        <taxon>Sphingobacteriaceae</taxon>
        <taxon>Pedobacter</taxon>
    </lineage>
</organism>
<evidence type="ECO:0000256" key="1">
    <source>
        <dbReference type="SAM" id="Phobius"/>
    </source>
</evidence>
<dbReference type="AlphaFoldDB" id="A0A179DMN9"/>
<dbReference type="InterPro" id="IPR003675">
    <property type="entry name" value="Rce1/LyrA-like_dom"/>
</dbReference>
<dbReference type="PANTHER" id="PTHR43592:SF15">
    <property type="entry name" value="CAAX AMINO TERMINAL PROTEASE FAMILY PROTEIN"/>
    <property type="match status" value="1"/>
</dbReference>
<keyword evidence="1" id="KW-0472">Membrane</keyword>
<reference evidence="3 4" key="2">
    <citation type="submission" date="2016-06" db="EMBL/GenBank/DDBJ databases">
        <title>Pedobacter psychrophilus sp. nov., isolated from Antarctic fragmentary rock.</title>
        <authorList>
            <person name="Svec P."/>
        </authorList>
    </citation>
    <scope>NUCLEOTIDE SEQUENCE [LARGE SCALE GENOMIC DNA]</scope>
    <source>
        <strain evidence="3 4">CCM 8644</strain>
    </source>
</reference>
<sequence length="290" mass="32658">MAIVGAIVFTAVGLVIYFLTSSSGFDISKLAGGNIANMDIGFIQALQISSSFGMFIAGPIAFAYIIERKPAQYFYFDNPLRGILLLLVFAIMLFSSPLFEWVTVINQKMSLPDSLKSLEIWMKKSELEAAMLTKKLLVMKDYGDLAINILMVAIIPAIGEELFFRGGMQNIFGQWFKNHHVAIWVTAIIFSSIHMQFYGFLPRMFLGALFGYVLVYGRSIWLAILGHFLNNGTAVVMAYVYQKQGKSLDNLDNETSFNNYSYLISAIITLILLIIFFKKTKDKTIKITYD</sequence>
<dbReference type="Proteomes" id="UP000078459">
    <property type="component" value="Unassembled WGS sequence"/>
</dbReference>
<proteinExistence type="predicted"/>
<dbReference type="EMBL" id="LWHJ01000011">
    <property type="protein sequence ID" value="OAQ41733.1"/>
    <property type="molecule type" value="Genomic_DNA"/>
</dbReference>
<feature type="transmembrane region" description="Helical" evidence="1">
    <location>
        <begin position="78"/>
        <end position="99"/>
    </location>
</feature>
<feature type="transmembrane region" description="Helical" evidence="1">
    <location>
        <begin position="221"/>
        <end position="240"/>
    </location>
</feature>
<evidence type="ECO:0000313" key="4">
    <source>
        <dbReference type="Proteomes" id="UP000078459"/>
    </source>
</evidence>
<accession>A0A179DMN9</accession>
<feature type="transmembrane region" description="Helical" evidence="1">
    <location>
        <begin position="176"/>
        <end position="194"/>
    </location>
</feature>
<name>A0A179DMN9_9SPHI</name>
<dbReference type="PANTHER" id="PTHR43592">
    <property type="entry name" value="CAAX AMINO TERMINAL PROTEASE"/>
    <property type="match status" value="1"/>
</dbReference>
<feature type="transmembrane region" description="Helical" evidence="1">
    <location>
        <begin position="40"/>
        <end position="66"/>
    </location>
</feature>
<evidence type="ECO:0000313" key="3">
    <source>
        <dbReference type="EMBL" id="OAQ41733.1"/>
    </source>
</evidence>
<dbReference type="GO" id="GO:0004175">
    <property type="term" value="F:endopeptidase activity"/>
    <property type="evidence" value="ECO:0007669"/>
    <property type="project" value="UniProtKB-ARBA"/>
</dbReference>
<protein>
    <recommendedName>
        <fullName evidence="2">CAAX prenyl protease 2/Lysostaphin resistance protein A-like domain-containing protein</fullName>
    </recommendedName>
</protein>
<dbReference type="Pfam" id="PF02517">
    <property type="entry name" value="Rce1-like"/>
    <property type="match status" value="1"/>
</dbReference>
<dbReference type="GO" id="GO:0080120">
    <property type="term" value="P:CAAX-box protein maturation"/>
    <property type="evidence" value="ECO:0007669"/>
    <property type="project" value="UniProtKB-ARBA"/>
</dbReference>
<feature type="domain" description="CAAX prenyl protease 2/Lysostaphin resistance protein A-like" evidence="2">
    <location>
        <begin position="145"/>
        <end position="232"/>
    </location>
</feature>
<feature type="transmembrane region" description="Helical" evidence="1">
    <location>
        <begin position="145"/>
        <end position="164"/>
    </location>
</feature>
<dbReference type="STRING" id="1826909.A5893_01060"/>
<keyword evidence="1" id="KW-0812">Transmembrane</keyword>
<keyword evidence="4" id="KW-1185">Reference proteome</keyword>
<evidence type="ECO:0000259" key="2">
    <source>
        <dbReference type="Pfam" id="PF02517"/>
    </source>
</evidence>
<comment type="caution">
    <text evidence="3">The sequence shown here is derived from an EMBL/GenBank/DDBJ whole genome shotgun (WGS) entry which is preliminary data.</text>
</comment>
<gene>
    <name evidence="3" type="ORF">A5893_01060</name>
</gene>
<feature type="transmembrane region" description="Helical" evidence="1">
    <location>
        <begin position="260"/>
        <end position="277"/>
    </location>
</feature>